<dbReference type="InterPro" id="IPR057601">
    <property type="entry name" value="Oar-like_b-barrel"/>
</dbReference>
<evidence type="ECO:0000313" key="3">
    <source>
        <dbReference type="EMBL" id="MBW3129678.1"/>
    </source>
</evidence>
<dbReference type="EMBL" id="JAHWGL010000060">
    <property type="protein sequence ID" value="MBW3129678.1"/>
    <property type="molecule type" value="Genomic_DNA"/>
</dbReference>
<proteinExistence type="predicted"/>
<feature type="signal peptide" evidence="1">
    <location>
        <begin position="1"/>
        <end position="20"/>
    </location>
</feature>
<dbReference type="PANTHER" id="PTHR30069">
    <property type="entry name" value="TONB-DEPENDENT OUTER MEMBRANE RECEPTOR"/>
    <property type="match status" value="1"/>
</dbReference>
<sequence>MRHFLLTGLLVLLAALGLQAQVTTSSLTGLIKDSGGEASIGATVQATHVPSGTKYGVATNAEGRYTIQNMRVGGPYTVVISYIGYRVETVENISLQLGQPYVLNATLTAEGTQLQGVTVTANPGSVLNADKTGSITNIDRTALQRLPSISRSLNDFTRLTPQASGNAIGGGSDRSNYFSVDGSDFNNNFGIGGNLPAGGSPISLDAIEEISVNITPFDVRQSGFTGAAINAVTRSGSNDFSGSAYGYYRNQNYQGNKVGNERVVLQDQRFYQYGFRLGGPIIKNKLFFFANFEQEENRTPGQQRVAATPEVPSGTNVARPTAAELDQISSYLRNTYGYETGPYQGYSFTAPRTKILGRLDWNISQKHRVNVRYSQVEGRGINFPSTSRSPFGGYRYPNPDPRGTNPPAFVDGSGNRQQNTALFFRNATYYQESNFYSLAAELNSTFGNNKFNTLRATYTRQNDPRSSDSQLFPFVDILKDGTPFTSFGYEPFTYGNLRDVKILSFKDDFNWTLGRHNLTLGAQVDLSETKNGFQRFGTGYYTFASWNDFVEGNAPVDFGITYPLSADYSQQFPTFKYGQYSAYAQDEIAVTDRLRITPGLRLDVTSYPNKLAEHPLITPLAFAGGEQINVANLPKTQLLWSPRVGANFDVLGDRSLQLRGGTGIFTGRVPYVWIVSQAGDAGLLQITQTYGASSGTSGPIGNIRFDPDPTGNRPATPPAAGTVIPSTTSSLARNFRFPQVWKSSLAVDAKLPFGVVGTLEGILTRDINAAVFRNANLIDPYADPENPLILNANGYPDNRALYPGATQRATPATSITEASNKYINPLRNGLPVANGTPGRDVGGYNAIVLDNASRGYYFSLTGKLEKQFDNGLFGSVAYTYTAAKNLFDGGGSQPLSAWQETATVSGANNLPLAYNGNTLPHRVVGSLSYRREYLGHLGTTVSLFYEGASQGRFSYLYSADFNRDGANADLIYIPRDASEITFVPITTGRGADERTLFTAQQQSDAFFAFIDQDKYLRKHKGQYAERNGATFPWRNQFDVKILQDLFTDLGGKRNTLQLSFDVFNVGNLLNNSWGRVQQRTFNNFLEPANQGSLTTGSDSPRPTFRLGRDNVTNQLLTNTYRDAVNLSSTYYMQIGLRYIFN</sequence>
<protein>
    <submittedName>
        <fullName evidence="3">Carboxypeptidase regulatory-like domain-containing protein</fullName>
    </submittedName>
</protein>
<dbReference type="Pfam" id="PF13620">
    <property type="entry name" value="CarboxypepD_reg"/>
    <property type="match status" value="1"/>
</dbReference>
<feature type="domain" description="TonB-dependent transporter Oar-like beta-barrel" evidence="2">
    <location>
        <begin position="232"/>
        <end position="1071"/>
    </location>
</feature>
<dbReference type="Proteomes" id="UP000826188">
    <property type="component" value="Unassembled WGS sequence"/>
</dbReference>
<evidence type="ECO:0000256" key="1">
    <source>
        <dbReference type="SAM" id="SignalP"/>
    </source>
</evidence>
<comment type="caution">
    <text evidence="3">The sequence shown here is derived from an EMBL/GenBank/DDBJ whole genome shotgun (WGS) entry which is preliminary data.</text>
</comment>
<dbReference type="PANTHER" id="PTHR30069:SF46">
    <property type="entry name" value="OAR PROTEIN"/>
    <property type="match status" value="1"/>
</dbReference>
<dbReference type="RefSeq" id="WP_219159651.1">
    <property type="nucleotide sequence ID" value="NZ_JAHWGL010000060.1"/>
</dbReference>
<keyword evidence="1" id="KW-0732">Signal</keyword>
<name>A0ABS6X1G5_9BACT</name>
<evidence type="ECO:0000313" key="4">
    <source>
        <dbReference type="Proteomes" id="UP000826188"/>
    </source>
</evidence>
<gene>
    <name evidence="3" type="ORF">KYK14_14035</name>
</gene>
<organism evidence="3 4">
    <name type="scientific">Hymenobacter profundi</name>
    <dbReference type="NCBI Taxonomy" id="1982110"/>
    <lineage>
        <taxon>Bacteria</taxon>
        <taxon>Pseudomonadati</taxon>
        <taxon>Bacteroidota</taxon>
        <taxon>Cytophagia</taxon>
        <taxon>Cytophagales</taxon>
        <taxon>Hymenobacteraceae</taxon>
        <taxon>Hymenobacter</taxon>
    </lineage>
</organism>
<accession>A0ABS6X1G5</accession>
<dbReference type="InterPro" id="IPR039426">
    <property type="entry name" value="TonB-dep_rcpt-like"/>
</dbReference>
<keyword evidence="4" id="KW-1185">Reference proteome</keyword>
<feature type="chain" id="PRO_5045129103" evidence="1">
    <location>
        <begin position="21"/>
        <end position="1141"/>
    </location>
</feature>
<dbReference type="Pfam" id="PF25183">
    <property type="entry name" value="OMP_b-brl_4"/>
    <property type="match status" value="1"/>
</dbReference>
<evidence type="ECO:0000259" key="2">
    <source>
        <dbReference type="Pfam" id="PF25183"/>
    </source>
</evidence>
<reference evidence="3 4" key="1">
    <citation type="submission" date="2021-07" db="EMBL/GenBank/DDBJ databases">
        <title>Hymenobacter profundi sp. nov., isolated from deep-sea water.</title>
        <authorList>
            <person name="Kim M.K."/>
        </authorList>
    </citation>
    <scope>NUCLEOTIDE SEQUENCE [LARGE SCALE GENOMIC DNA]</scope>
    <source>
        <strain evidence="3 4">M2</strain>
    </source>
</reference>